<evidence type="ECO:0008006" key="3">
    <source>
        <dbReference type="Google" id="ProtNLM"/>
    </source>
</evidence>
<dbReference type="InterPro" id="IPR019516">
    <property type="entry name" value="Glomulin/ALF4"/>
</dbReference>
<dbReference type="PANTHER" id="PTHR15430:SF1">
    <property type="entry name" value="GLOMULIN"/>
    <property type="match status" value="1"/>
</dbReference>
<accession>A0A401SLI3</accession>
<dbReference type="OMA" id="TLCPMEH"/>
<dbReference type="GO" id="GO:0005737">
    <property type="term" value="C:cytoplasm"/>
    <property type="evidence" value="ECO:0007669"/>
    <property type="project" value="TreeGrafter"/>
</dbReference>
<keyword evidence="2" id="KW-1185">Reference proteome</keyword>
<dbReference type="OrthoDB" id="619536at2759"/>
<proteinExistence type="predicted"/>
<sequence>MDEKTYNMPGYPKVLHSNIAYSCNTVTAILSYVLKVRLPKGVVRSCVVKLPVLSVSRKQQQMALEKLEGVIERCRGLPEKEFKEEDHIIFQSASCQCLEEGQATKLLEILQDEKNKDFVICMGWNFVGPIVSCALKDQQETEHKESCLKILNHVVQISNPKELLVGLFEQIEEAVGKYIAKTILLLLQPLQRVLLKMEHKKAYSVGLSLATIHSQLSKLPVPYSNEQRKQDEYGLCKCCTAVTSFIKPFVDEVSHTTESEGNPFRNELKDELLKFCMKSLQYPLLTAQLRPLTEEIEDNSLRTFAAEIVVYLLAMGESLPVLMAHQLLLSRKTLQEIDPLKEDVKYPTDSLASLAYLLFVQHIGIDQFPAIYSPGYLLLFNMEYIAALISKTEESILSKGLELFEHCLLTIEDNHLSHKYLEMKRILSVPQDLVKVMTLCPIEHLRKWSLKIFQQYIDKFDPEGKYKLFRCLFKTSQHAGVQGYVIQNLKNQIDLALKPGNENVWFSGPQLIPLLHSILSLPEGAETDLLQNSDRIMASLNLLRYLVIRDNEWENQTGLWTNLFWIDSFLKPLRTALNMSRAHYEAEMRNKRENQKIKDTAECETQCSLTVGGKKLPKMTTAMQLEVLQSAIYTFDVMESVQARIEELVEAKMKSRAEEKNVASDASLFI</sequence>
<dbReference type="PANTHER" id="PTHR15430">
    <property type="entry name" value="GLOMULIN"/>
    <property type="match status" value="1"/>
</dbReference>
<comment type="caution">
    <text evidence="1">The sequence shown here is derived from an EMBL/GenBank/DDBJ whole genome shotgun (WGS) entry which is preliminary data.</text>
</comment>
<name>A0A401SLI3_CHIPU</name>
<gene>
    <name evidence="1" type="ORF">chiPu_0009710</name>
</gene>
<reference evidence="1 2" key="1">
    <citation type="journal article" date="2018" name="Nat. Ecol. Evol.">
        <title>Shark genomes provide insights into elasmobranch evolution and the origin of vertebrates.</title>
        <authorList>
            <person name="Hara Y"/>
            <person name="Yamaguchi K"/>
            <person name="Onimaru K"/>
            <person name="Kadota M"/>
            <person name="Koyanagi M"/>
            <person name="Keeley SD"/>
            <person name="Tatsumi K"/>
            <person name="Tanaka K"/>
            <person name="Motone F"/>
            <person name="Kageyama Y"/>
            <person name="Nozu R"/>
            <person name="Adachi N"/>
            <person name="Nishimura O"/>
            <person name="Nakagawa R"/>
            <person name="Tanegashima C"/>
            <person name="Kiyatake I"/>
            <person name="Matsumoto R"/>
            <person name="Murakumo K"/>
            <person name="Nishida K"/>
            <person name="Terakita A"/>
            <person name="Kuratani S"/>
            <person name="Sato K"/>
            <person name="Hyodo S Kuraku.S."/>
        </authorList>
    </citation>
    <scope>NUCLEOTIDE SEQUENCE [LARGE SCALE GENOMIC DNA]</scope>
</reference>
<protein>
    <recommendedName>
        <fullName evidence="3">Glomulin</fullName>
    </recommendedName>
</protein>
<dbReference type="STRING" id="137246.A0A401SLI3"/>
<organism evidence="1 2">
    <name type="scientific">Chiloscyllium punctatum</name>
    <name type="common">Brownbanded bambooshark</name>
    <name type="synonym">Hemiscyllium punctatum</name>
    <dbReference type="NCBI Taxonomy" id="137246"/>
    <lineage>
        <taxon>Eukaryota</taxon>
        <taxon>Metazoa</taxon>
        <taxon>Chordata</taxon>
        <taxon>Craniata</taxon>
        <taxon>Vertebrata</taxon>
        <taxon>Chondrichthyes</taxon>
        <taxon>Elasmobranchii</taxon>
        <taxon>Galeomorphii</taxon>
        <taxon>Galeoidea</taxon>
        <taxon>Orectolobiformes</taxon>
        <taxon>Hemiscylliidae</taxon>
        <taxon>Chiloscyllium</taxon>
    </lineage>
</organism>
<evidence type="ECO:0000313" key="1">
    <source>
        <dbReference type="EMBL" id="GCC31253.1"/>
    </source>
</evidence>
<dbReference type="Proteomes" id="UP000287033">
    <property type="component" value="Unassembled WGS sequence"/>
</dbReference>
<dbReference type="GO" id="GO:0055105">
    <property type="term" value="F:ubiquitin-protein transferase inhibitor activity"/>
    <property type="evidence" value="ECO:0007669"/>
    <property type="project" value="TreeGrafter"/>
</dbReference>
<dbReference type="EMBL" id="BEZZ01000351">
    <property type="protein sequence ID" value="GCC31253.1"/>
    <property type="molecule type" value="Genomic_DNA"/>
</dbReference>
<evidence type="ECO:0000313" key="2">
    <source>
        <dbReference type="Proteomes" id="UP000287033"/>
    </source>
</evidence>
<dbReference type="AlphaFoldDB" id="A0A401SLI3"/>
<dbReference type="Pfam" id="PF08568">
    <property type="entry name" value="Kinetochor_Ybp2"/>
    <property type="match status" value="1"/>
</dbReference>
<dbReference type="InterPro" id="IPR013877">
    <property type="entry name" value="YAP-bd/ALF4/Glomulin"/>
</dbReference>